<protein>
    <submittedName>
        <fullName evidence="1">Uncharacterized protein</fullName>
    </submittedName>
</protein>
<evidence type="ECO:0000313" key="2">
    <source>
        <dbReference type="Proteomes" id="UP000276133"/>
    </source>
</evidence>
<reference evidence="1 2" key="1">
    <citation type="journal article" date="2018" name="Sci. Rep.">
        <title>Genomic signatures of local adaptation to the degree of environmental predictability in rotifers.</title>
        <authorList>
            <person name="Franch-Gras L."/>
            <person name="Hahn C."/>
            <person name="Garcia-Roger E.M."/>
            <person name="Carmona M.J."/>
            <person name="Serra M."/>
            <person name="Gomez A."/>
        </authorList>
    </citation>
    <scope>NUCLEOTIDE SEQUENCE [LARGE SCALE GENOMIC DNA]</scope>
    <source>
        <strain evidence="1">HYR1</strain>
    </source>
</reference>
<evidence type="ECO:0000313" key="1">
    <source>
        <dbReference type="EMBL" id="RNA17068.1"/>
    </source>
</evidence>
<dbReference type="AlphaFoldDB" id="A0A3M7R1C9"/>
<keyword evidence="2" id="KW-1185">Reference proteome</keyword>
<accession>A0A3M7R1C9</accession>
<comment type="caution">
    <text evidence="1">The sequence shown here is derived from an EMBL/GenBank/DDBJ whole genome shotgun (WGS) entry which is preliminary data.</text>
</comment>
<proteinExistence type="predicted"/>
<name>A0A3M7R1C9_BRAPC</name>
<organism evidence="1 2">
    <name type="scientific">Brachionus plicatilis</name>
    <name type="common">Marine rotifer</name>
    <name type="synonym">Brachionus muelleri</name>
    <dbReference type="NCBI Taxonomy" id="10195"/>
    <lineage>
        <taxon>Eukaryota</taxon>
        <taxon>Metazoa</taxon>
        <taxon>Spiralia</taxon>
        <taxon>Gnathifera</taxon>
        <taxon>Rotifera</taxon>
        <taxon>Eurotatoria</taxon>
        <taxon>Monogononta</taxon>
        <taxon>Pseudotrocha</taxon>
        <taxon>Ploima</taxon>
        <taxon>Brachionidae</taxon>
        <taxon>Brachionus</taxon>
    </lineage>
</organism>
<gene>
    <name evidence="1" type="ORF">BpHYR1_036875</name>
</gene>
<dbReference type="EMBL" id="REGN01004544">
    <property type="protein sequence ID" value="RNA17068.1"/>
    <property type="molecule type" value="Genomic_DNA"/>
</dbReference>
<dbReference type="Proteomes" id="UP000276133">
    <property type="component" value="Unassembled WGS sequence"/>
</dbReference>
<sequence length="62" mass="7111">MARKYILQNISTETNLSLILNDLQTCTVFAETELGDIKLNRLLNFARRAKHLSLSNLEHLIV</sequence>